<dbReference type="InterPro" id="IPR026870">
    <property type="entry name" value="Zinc_ribbon_dom"/>
</dbReference>
<dbReference type="Proteomes" id="UP000009325">
    <property type="component" value="Unassembled WGS sequence"/>
</dbReference>
<gene>
    <name evidence="4" type="ORF">BN146_07570</name>
</gene>
<evidence type="ECO:0000259" key="2">
    <source>
        <dbReference type="Pfam" id="PF13240"/>
    </source>
</evidence>
<name>K0NU71_9LACO</name>
<proteinExistence type="predicted"/>
<sequence length="464" mass="51192">MKNVKYCPNCGQAIEKGAAFCQNCGANLNPPEKRVSRTGRKQGKKQKRIIAVVVLTLLAFGGYYLWGSSQYSKDKQVDWIMAALVNPDEDATRYIVADSATLAVNHENLAPLQKFYKEHQTAANRMGQNFKTGDNKYGDFRLVQSGHYAGIFPKYKLQVRTYQPAVVTNHEGSQVTVNGEKIGKLTAKGENVYTKRLGLLFPGKYRLKVTAEVEGRKLSASSTVNINSDDTINLNISTETFTVKSVPNGVVYIDGQNAGSLDDSGELTLKDYPVTKNMSLYVAYQNGDNVVQSSPVTDLGSAFEEASEGYDTSDVYYSDLASDESSETVTTQDDGYLVQPKWTGLVGKSVAESLFDSNYNDPDPDRFVGGSSNSGYQLIKSENNRWDESDKILSYSQTATVSAVYPLSDTESQVIYRIDYTFIHESDVHEQIFEYSGVVEKSGDEYLIQSLGGAKKISDTTTEN</sequence>
<dbReference type="RefSeq" id="WP_009558287.1">
    <property type="nucleotide sequence ID" value="NZ_CALZ01000113.1"/>
</dbReference>
<feature type="transmembrane region" description="Helical" evidence="1">
    <location>
        <begin position="49"/>
        <end position="66"/>
    </location>
</feature>
<dbReference type="Pfam" id="PF22820">
    <property type="entry name" value="TcaA_3rd_4th"/>
    <property type="match status" value="1"/>
</dbReference>
<organism evidence="4 5">
    <name type="scientific">Lactobacillus equicursoris 66c</name>
    <dbReference type="NCBI Taxonomy" id="872326"/>
    <lineage>
        <taxon>Bacteria</taxon>
        <taxon>Bacillati</taxon>
        <taxon>Bacillota</taxon>
        <taxon>Bacilli</taxon>
        <taxon>Lactobacillales</taxon>
        <taxon>Lactobacillaceae</taxon>
        <taxon>Lactobacillus</taxon>
    </lineage>
</organism>
<dbReference type="InterPro" id="IPR054530">
    <property type="entry name" value="TcaA_4th"/>
</dbReference>
<evidence type="ECO:0000313" key="5">
    <source>
        <dbReference type="Proteomes" id="UP000009325"/>
    </source>
</evidence>
<dbReference type="Pfam" id="PF13240">
    <property type="entry name" value="Zn_Ribbon_1"/>
    <property type="match status" value="1"/>
</dbReference>
<feature type="domain" description="Zinc-ribbon" evidence="2">
    <location>
        <begin position="6"/>
        <end position="28"/>
    </location>
</feature>
<accession>K0NU71</accession>
<evidence type="ECO:0000259" key="3">
    <source>
        <dbReference type="Pfam" id="PF22820"/>
    </source>
</evidence>
<protein>
    <submittedName>
        <fullName evidence="4">Uncharacterized protein</fullName>
    </submittedName>
</protein>
<dbReference type="AlphaFoldDB" id="K0NU71"/>
<evidence type="ECO:0000313" key="4">
    <source>
        <dbReference type="EMBL" id="CCK84096.1"/>
    </source>
</evidence>
<keyword evidence="1" id="KW-1133">Transmembrane helix</keyword>
<keyword evidence="1" id="KW-0472">Membrane</keyword>
<comment type="caution">
    <text evidence="4">The sequence shown here is derived from an EMBL/GenBank/DDBJ whole genome shotgun (WGS) entry which is preliminary data.</text>
</comment>
<feature type="domain" description="TcaA 4th" evidence="3">
    <location>
        <begin position="239"/>
        <end position="297"/>
    </location>
</feature>
<dbReference type="OrthoDB" id="2327418at2"/>
<evidence type="ECO:0000256" key="1">
    <source>
        <dbReference type="SAM" id="Phobius"/>
    </source>
</evidence>
<reference evidence="4 5" key="1">
    <citation type="submission" date="2012-08" db="EMBL/GenBank/DDBJ databases">
        <title>Draft Genome Sequences of Lactobacillus equicursoris CIP 110162T, isolated from thoroughbred racehorse feces and Lactobacillus sp. CRBIP 24.137 isolated from urine of human.</title>
        <authorList>
            <person name="Cousin S."/>
            <person name="Loux V."/>
            <person name="Ma L."/>
            <person name="Creno S."/>
            <person name="Clermont D."/>
            <person name="Bizet C."/>
            <person name="Bouchier C."/>
        </authorList>
    </citation>
    <scope>NUCLEOTIDE SEQUENCE [LARGE SCALE GENOMIC DNA]</scope>
    <source>
        <strain evidence="4 5">66c</strain>
    </source>
</reference>
<keyword evidence="1" id="KW-0812">Transmembrane</keyword>
<dbReference type="EMBL" id="CALZ01000113">
    <property type="protein sequence ID" value="CCK84096.1"/>
    <property type="molecule type" value="Genomic_DNA"/>
</dbReference>
<dbReference type="PANTHER" id="PTHR40038">
    <property type="entry name" value="MEMBRANE-ASSOCIATED PROTEIN TCAA"/>
    <property type="match status" value="1"/>
</dbReference>
<dbReference type="PANTHER" id="PTHR40038:SF1">
    <property type="entry name" value="MEMBRANE-ASSOCIATED PROTEIN TCAA"/>
    <property type="match status" value="1"/>
</dbReference>